<organism evidence="1 2">
    <name type="scientific">Pedobacter alluvionis</name>
    <dbReference type="NCBI Taxonomy" id="475253"/>
    <lineage>
        <taxon>Bacteria</taxon>
        <taxon>Pseudomonadati</taxon>
        <taxon>Bacteroidota</taxon>
        <taxon>Sphingobacteriia</taxon>
        <taxon>Sphingobacteriales</taxon>
        <taxon>Sphingobacteriaceae</taxon>
        <taxon>Pedobacter</taxon>
    </lineage>
</organism>
<comment type="caution">
    <text evidence="1">The sequence shown here is derived from an EMBL/GenBank/DDBJ whole genome shotgun (WGS) entry which is preliminary data.</text>
</comment>
<gene>
    <name evidence="1" type="ORF">BCL90_3814</name>
</gene>
<evidence type="ECO:0000313" key="2">
    <source>
        <dbReference type="Proteomes" id="UP000273898"/>
    </source>
</evidence>
<evidence type="ECO:0000313" key="1">
    <source>
        <dbReference type="EMBL" id="RLJ73652.1"/>
    </source>
</evidence>
<name>A0A497XXG1_9SPHI</name>
<sequence>MSASYKNFIPNFGNVLGSFRHGQKPTRPTRTTPCVKYLYLG</sequence>
<proteinExistence type="predicted"/>
<dbReference type="Proteomes" id="UP000273898">
    <property type="component" value="Unassembled WGS sequence"/>
</dbReference>
<protein>
    <submittedName>
        <fullName evidence="1">Uncharacterized protein</fullName>
    </submittedName>
</protein>
<dbReference type="AlphaFoldDB" id="A0A497XXG1"/>
<accession>A0A497XXG1</accession>
<dbReference type="EMBL" id="RCCK01000013">
    <property type="protein sequence ID" value="RLJ73652.1"/>
    <property type="molecule type" value="Genomic_DNA"/>
</dbReference>
<reference evidence="1 2" key="1">
    <citation type="submission" date="2018-10" db="EMBL/GenBank/DDBJ databases">
        <title>Genomic Encyclopedia of Archaeal and Bacterial Type Strains, Phase II (KMG-II): from individual species to whole genera.</title>
        <authorList>
            <person name="Goeker M."/>
        </authorList>
    </citation>
    <scope>NUCLEOTIDE SEQUENCE [LARGE SCALE GENOMIC DNA]</scope>
    <source>
        <strain evidence="1 2">DSM 19624</strain>
    </source>
</reference>